<sequence length="491" mass="56110">MESLILYFFGLSSLLFLVYGVARISYSIWWKPKWLEWQIKQQGVAGNSYKLLIGDMKEFIKLITEAWSKPIHLNHQIVQRVDPFTLNNVQKYGNISLCWNGTSPRLIIKDLELMKEVLSNKQGHFHKPPVNALILILARGLTSLEGEKWAKRRRILNPAFHLEKLKISGPNFRNLTADAVSRAAFGSNYEQGKKIFQQQKELLQLTIEAMQTLYIPGFRFVPTKKNRRRKKLDKEITTMLRNIIQGKENAMKTGESRVDDLLGLLLQCNNQNILQENSSSTTITGMTIEEVIEECKLFYIAGQETTSSWLTWAMIVLAMHPNWQEKARQEVLQACHQKEPNFEAIANLKIVTMILYEVLRLYPPVIAQYQHTNEKTKIGEISLPAGVDITLPTLLIHHDPELWGDDADEFKPERFSEGIAKASKGQTAFFPFGWGPRTCIGQNFALLEAKVALAMILQNFSFELSASYSHAPYTVMTLEPQHGAQITLHKL</sequence>
<evidence type="ECO:0000313" key="2">
    <source>
        <dbReference type="Proteomes" id="UP001164250"/>
    </source>
</evidence>
<organism evidence="1 2">
    <name type="scientific">Pistacia atlantica</name>
    <dbReference type="NCBI Taxonomy" id="434234"/>
    <lineage>
        <taxon>Eukaryota</taxon>
        <taxon>Viridiplantae</taxon>
        <taxon>Streptophyta</taxon>
        <taxon>Embryophyta</taxon>
        <taxon>Tracheophyta</taxon>
        <taxon>Spermatophyta</taxon>
        <taxon>Magnoliopsida</taxon>
        <taxon>eudicotyledons</taxon>
        <taxon>Gunneridae</taxon>
        <taxon>Pentapetalae</taxon>
        <taxon>rosids</taxon>
        <taxon>malvids</taxon>
        <taxon>Sapindales</taxon>
        <taxon>Anacardiaceae</taxon>
        <taxon>Pistacia</taxon>
    </lineage>
</organism>
<dbReference type="EMBL" id="CM047904">
    <property type="protein sequence ID" value="KAJ0090895.1"/>
    <property type="molecule type" value="Genomic_DNA"/>
</dbReference>
<reference evidence="2" key="1">
    <citation type="journal article" date="2023" name="G3 (Bethesda)">
        <title>Genome assembly and association tests identify interacting loci associated with vigor, precocity, and sex in interspecific pistachio rootstocks.</title>
        <authorList>
            <person name="Palmer W."/>
            <person name="Jacygrad E."/>
            <person name="Sagayaradj S."/>
            <person name="Cavanaugh K."/>
            <person name="Han R."/>
            <person name="Bertier L."/>
            <person name="Beede B."/>
            <person name="Kafkas S."/>
            <person name="Golino D."/>
            <person name="Preece J."/>
            <person name="Michelmore R."/>
        </authorList>
    </citation>
    <scope>NUCLEOTIDE SEQUENCE [LARGE SCALE GENOMIC DNA]</scope>
</reference>
<comment type="caution">
    <text evidence="1">The sequence shown here is derived from an EMBL/GenBank/DDBJ whole genome shotgun (WGS) entry which is preliminary data.</text>
</comment>
<evidence type="ECO:0000313" key="1">
    <source>
        <dbReference type="EMBL" id="KAJ0090895.1"/>
    </source>
</evidence>
<dbReference type="Proteomes" id="UP001164250">
    <property type="component" value="Chromosome 8"/>
</dbReference>
<accession>A0ACC1AW71</accession>
<protein>
    <submittedName>
        <fullName evidence="1">Uncharacterized protein</fullName>
    </submittedName>
</protein>
<proteinExistence type="predicted"/>
<name>A0ACC1AW71_9ROSI</name>
<gene>
    <name evidence="1" type="ORF">Patl1_13563</name>
</gene>
<keyword evidence="2" id="KW-1185">Reference proteome</keyword>